<dbReference type="PANTHER" id="PTHR45969">
    <property type="entry name" value="RING ZINC FINGER PROTEIN-RELATED"/>
    <property type="match status" value="1"/>
</dbReference>
<proteinExistence type="predicted"/>
<evidence type="ECO:0000256" key="5">
    <source>
        <dbReference type="SAM" id="MobiDB-lite"/>
    </source>
</evidence>
<evidence type="ECO:0000313" key="7">
    <source>
        <dbReference type="EMBL" id="KAF2034078.1"/>
    </source>
</evidence>
<evidence type="ECO:0000256" key="2">
    <source>
        <dbReference type="ARBA" id="ARBA00022771"/>
    </source>
</evidence>
<dbReference type="Pfam" id="PF13639">
    <property type="entry name" value="zf-RING_2"/>
    <property type="match status" value="1"/>
</dbReference>
<dbReference type="SUPFAM" id="SSF57850">
    <property type="entry name" value="RING/U-box"/>
    <property type="match status" value="1"/>
</dbReference>
<dbReference type="OrthoDB" id="3751080at2759"/>
<sequence>MSTLAPDRASMHSVDNECALCYEDLGQEHPPVPLDNCQHVFGRQCLDAWMASDNAQRNKCPTCRAVLFNLGARHHNDNLPLGPLDGAFDDPDLDNNNLHQPVHPYRNFDTEARNLYRWFIMDQENVSSFYRKLWRRAVRTLTPQYTASGHRITPELETAARIVLIELLNHIGYEPAHEDEDVYELLLRSLHDDREAILLCRRFMQLVMVMVMLSTFYPMSVEVVLGCFDLLPDLDGHLNFDLINTAIAHPSGPNAAILKIVTMLLVDHSIGYVANNLGAQWYVGIRASNLFYNKALVVKETMAGKSRDHKEAFKQMTATNAEIVRLWSEATVEEQPRARGNFCARLLGMFWRANPPREPRRTLTRPQPAFQNRAASDRTSRLMGPAGRVGSRRSGARASGARVSQHNYSSASLLVSSEGRVRMEQHTHMARW</sequence>
<keyword evidence="2 4" id="KW-0863">Zinc-finger</keyword>
<dbReference type="PROSITE" id="PS50089">
    <property type="entry name" value="ZF_RING_2"/>
    <property type="match status" value="1"/>
</dbReference>
<keyword evidence="8" id="KW-1185">Reference proteome</keyword>
<name>A0A9P4HGL0_9PLEO</name>
<keyword evidence="3" id="KW-0862">Zinc</keyword>
<evidence type="ECO:0000259" key="6">
    <source>
        <dbReference type="PROSITE" id="PS50089"/>
    </source>
</evidence>
<feature type="region of interest" description="Disordered" evidence="5">
    <location>
        <begin position="356"/>
        <end position="409"/>
    </location>
</feature>
<dbReference type="Proteomes" id="UP000799777">
    <property type="component" value="Unassembled WGS sequence"/>
</dbReference>
<dbReference type="PANTHER" id="PTHR45969:SF69">
    <property type="entry name" value="FINGER DOMAIN PROTEIN, PUTATIVE (AFU_ORTHOLOGUE AFUA_3G12190)-RELATED"/>
    <property type="match status" value="1"/>
</dbReference>
<protein>
    <recommendedName>
        <fullName evidence="6">RING-type domain-containing protein</fullName>
    </recommendedName>
</protein>
<dbReference type="InterPro" id="IPR013083">
    <property type="entry name" value="Znf_RING/FYVE/PHD"/>
</dbReference>
<dbReference type="InterPro" id="IPR001841">
    <property type="entry name" value="Znf_RING"/>
</dbReference>
<feature type="domain" description="RING-type" evidence="6">
    <location>
        <begin position="18"/>
        <end position="64"/>
    </location>
</feature>
<dbReference type="EMBL" id="ML978163">
    <property type="protein sequence ID" value="KAF2034078.1"/>
    <property type="molecule type" value="Genomic_DNA"/>
</dbReference>
<dbReference type="GO" id="GO:0061630">
    <property type="term" value="F:ubiquitin protein ligase activity"/>
    <property type="evidence" value="ECO:0007669"/>
    <property type="project" value="TreeGrafter"/>
</dbReference>
<dbReference type="GO" id="GO:0008270">
    <property type="term" value="F:zinc ion binding"/>
    <property type="evidence" value="ECO:0007669"/>
    <property type="project" value="UniProtKB-KW"/>
</dbReference>
<evidence type="ECO:0000313" key="8">
    <source>
        <dbReference type="Proteomes" id="UP000799777"/>
    </source>
</evidence>
<organism evidence="7 8">
    <name type="scientific">Setomelanomma holmii</name>
    <dbReference type="NCBI Taxonomy" id="210430"/>
    <lineage>
        <taxon>Eukaryota</taxon>
        <taxon>Fungi</taxon>
        <taxon>Dikarya</taxon>
        <taxon>Ascomycota</taxon>
        <taxon>Pezizomycotina</taxon>
        <taxon>Dothideomycetes</taxon>
        <taxon>Pleosporomycetidae</taxon>
        <taxon>Pleosporales</taxon>
        <taxon>Pleosporineae</taxon>
        <taxon>Phaeosphaeriaceae</taxon>
        <taxon>Setomelanomma</taxon>
    </lineage>
</organism>
<dbReference type="Gene3D" id="3.30.40.10">
    <property type="entry name" value="Zinc/RING finger domain, C3HC4 (zinc finger)"/>
    <property type="match status" value="1"/>
</dbReference>
<gene>
    <name evidence="7" type="ORF">EK21DRAFT_85872</name>
</gene>
<comment type="caution">
    <text evidence="7">The sequence shown here is derived from an EMBL/GenBank/DDBJ whole genome shotgun (WGS) entry which is preliminary data.</text>
</comment>
<evidence type="ECO:0000256" key="1">
    <source>
        <dbReference type="ARBA" id="ARBA00022723"/>
    </source>
</evidence>
<dbReference type="SMART" id="SM00184">
    <property type="entry name" value="RING"/>
    <property type="match status" value="1"/>
</dbReference>
<evidence type="ECO:0000256" key="4">
    <source>
        <dbReference type="PROSITE-ProRule" id="PRU00175"/>
    </source>
</evidence>
<evidence type="ECO:0000256" key="3">
    <source>
        <dbReference type="ARBA" id="ARBA00022833"/>
    </source>
</evidence>
<reference evidence="7" key="1">
    <citation type="journal article" date="2020" name="Stud. Mycol.">
        <title>101 Dothideomycetes genomes: a test case for predicting lifestyles and emergence of pathogens.</title>
        <authorList>
            <person name="Haridas S."/>
            <person name="Albert R."/>
            <person name="Binder M."/>
            <person name="Bloem J."/>
            <person name="Labutti K."/>
            <person name="Salamov A."/>
            <person name="Andreopoulos B."/>
            <person name="Baker S."/>
            <person name="Barry K."/>
            <person name="Bills G."/>
            <person name="Bluhm B."/>
            <person name="Cannon C."/>
            <person name="Castanera R."/>
            <person name="Culley D."/>
            <person name="Daum C."/>
            <person name="Ezra D."/>
            <person name="Gonzalez J."/>
            <person name="Henrissat B."/>
            <person name="Kuo A."/>
            <person name="Liang C."/>
            <person name="Lipzen A."/>
            <person name="Lutzoni F."/>
            <person name="Magnuson J."/>
            <person name="Mondo S."/>
            <person name="Nolan M."/>
            <person name="Ohm R."/>
            <person name="Pangilinan J."/>
            <person name="Park H.-J."/>
            <person name="Ramirez L."/>
            <person name="Alfaro M."/>
            <person name="Sun H."/>
            <person name="Tritt A."/>
            <person name="Yoshinaga Y."/>
            <person name="Zwiers L.-H."/>
            <person name="Turgeon B."/>
            <person name="Goodwin S."/>
            <person name="Spatafora J."/>
            <person name="Crous P."/>
            <person name="Grigoriev I."/>
        </authorList>
    </citation>
    <scope>NUCLEOTIDE SEQUENCE</scope>
    <source>
        <strain evidence="7">CBS 110217</strain>
    </source>
</reference>
<dbReference type="AlphaFoldDB" id="A0A9P4HGL0"/>
<dbReference type="GO" id="GO:0016567">
    <property type="term" value="P:protein ubiquitination"/>
    <property type="evidence" value="ECO:0007669"/>
    <property type="project" value="TreeGrafter"/>
</dbReference>
<accession>A0A9P4HGL0</accession>
<keyword evidence="1" id="KW-0479">Metal-binding</keyword>